<feature type="chain" id="PRO_5046877776" evidence="8">
    <location>
        <begin position="24"/>
        <end position="514"/>
    </location>
</feature>
<evidence type="ECO:0000259" key="10">
    <source>
        <dbReference type="Pfam" id="PF02225"/>
    </source>
</evidence>
<accession>A0ABX8DE80</accession>
<keyword evidence="12" id="KW-1185">Reference proteome</keyword>
<name>A0ABX8DE80_9GAMM</name>
<evidence type="ECO:0000256" key="8">
    <source>
        <dbReference type="SAM" id="SignalP"/>
    </source>
</evidence>
<feature type="active site" description="Charge relay system" evidence="7">
    <location>
        <position position="153"/>
    </location>
</feature>
<feature type="signal peptide" evidence="8">
    <location>
        <begin position="1"/>
        <end position="23"/>
    </location>
</feature>
<evidence type="ECO:0000256" key="2">
    <source>
        <dbReference type="ARBA" id="ARBA00022512"/>
    </source>
</evidence>
<dbReference type="Pfam" id="PF02225">
    <property type="entry name" value="PA"/>
    <property type="match status" value="1"/>
</dbReference>
<reference evidence="11 12" key="1">
    <citation type="journal article" date="2012" name="Int. J. Syst. Evol. Microbiol.">
        <title>Shewanella dokdonensis sp. nov., isolated from seawater.</title>
        <authorList>
            <person name="Sung H.R."/>
            <person name="Yoon J.H."/>
            <person name="Ghim S.Y."/>
        </authorList>
    </citation>
    <scope>NUCLEOTIDE SEQUENCE [LARGE SCALE GENOMIC DNA]</scope>
    <source>
        <strain evidence="11 12">DSM 23626</strain>
    </source>
</reference>
<sequence>MRSLYQAVAAAILLALGTTAVMANERYIVKFKDGKGPAVKAALHAQGAKLELELTRHNAAAFSLPAQALTGLSHNPNVEYVELDAKRYPMSQTVPYGIPLVQANQVSDAMTGDMKVCIIDSGYDLAHEDLSGNRVDGANDSGTGNWFTDENHHGTHVAGTIAALNNDVGVIGVNPNGNLNLFIVKVFNADGWGYSSGLVAALDTCEAAGANIINMSLGGSFKSRTEDAAFAAAETAGILSIAAAGNDGNSRYSYPASYNAVVSVAAVDANKQHAEFSQYNSQVELSGPGVGVLSSVPMGTALVAATTVANQDYLAIAMEGSPTGSASGTLMDCGTGESQCNAAGKVCLIQRGNISFADKVLACENGGGVAAIIYNNTAGMLNGTLGTTATAIPSIGVTAADGTAMLAAQGTLASVSIGPGNYAYFDGTSMATPHVAGVAALVWSQFPQCTNTQIRAILQVTAEDLDTAGRDNYTGFGLVQAKAAVDYLALHGCAVSNSGGNNGGGSTCKGKRCK</sequence>
<organism evidence="11 12">
    <name type="scientific">Shewanella dokdonensis</name>
    <dbReference type="NCBI Taxonomy" id="712036"/>
    <lineage>
        <taxon>Bacteria</taxon>
        <taxon>Pseudomonadati</taxon>
        <taxon>Pseudomonadota</taxon>
        <taxon>Gammaproteobacteria</taxon>
        <taxon>Alteromonadales</taxon>
        <taxon>Shewanellaceae</taxon>
        <taxon>Shewanella</taxon>
    </lineage>
</organism>
<keyword evidence="2" id="KW-0134">Cell wall</keyword>
<evidence type="ECO:0000256" key="4">
    <source>
        <dbReference type="ARBA" id="ARBA00022723"/>
    </source>
</evidence>
<feature type="domain" description="Peptidase S8/S53" evidence="9">
    <location>
        <begin position="113"/>
        <end position="311"/>
    </location>
</feature>
<evidence type="ECO:0000256" key="3">
    <source>
        <dbReference type="ARBA" id="ARBA00022670"/>
    </source>
</evidence>
<evidence type="ECO:0000313" key="11">
    <source>
        <dbReference type="EMBL" id="QVK22715.1"/>
    </source>
</evidence>
<dbReference type="Proteomes" id="UP000676428">
    <property type="component" value="Chromosome"/>
</dbReference>
<dbReference type="Pfam" id="PF00082">
    <property type="entry name" value="Peptidase_S8"/>
    <property type="match status" value="2"/>
</dbReference>
<keyword evidence="3 7" id="KW-0645">Protease</keyword>
<feature type="active site" description="Charge relay system" evidence="7">
    <location>
        <position position="120"/>
    </location>
</feature>
<dbReference type="PROSITE" id="PS51892">
    <property type="entry name" value="SUBTILASE"/>
    <property type="match status" value="1"/>
</dbReference>
<gene>
    <name evidence="11" type="ORF">KHX94_15910</name>
</gene>
<dbReference type="InterPro" id="IPR022398">
    <property type="entry name" value="Peptidase_S8_His-AS"/>
</dbReference>
<dbReference type="RefSeq" id="WP_213681366.1">
    <property type="nucleotide sequence ID" value="NZ_CP074572.1"/>
</dbReference>
<dbReference type="InterPro" id="IPR015500">
    <property type="entry name" value="Peptidase_S8_subtilisin-rel"/>
</dbReference>
<dbReference type="InterPro" id="IPR050131">
    <property type="entry name" value="Peptidase_S8_subtilisin-like"/>
</dbReference>
<keyword evidence="4" id="KW-0479">Metal-binding</keyword>
<dbReference type="InterPro" id="IPR037045">
    <property type="entry name" value="S8pro/Inhibitor_I9_sf"/>
</dbReference>
<dbReference type="Gene3D" id="3.30.70.80">
    <property type="entry name" value="Peptidase S8 propeptide/proteinase inhibitor I9"/>
    <property type="match status" value="1"/>
</dbReference>
<dbReference type="InterPro" id="IPR000209">
    <property type="entry name" value="Peptidase_S8/S53_dom"/>
</dbReference>
<dbReference type="InterPro" id="IPR023828">
    <property type="entry name" value="Peptidase_S8_Ser-AS"/>
</dbReference>
<dbReference type="Gene3D" id="3.40.50.200">
    <property type="entry name" value="Peptidase S8/S53 domain"/>
    <property type="match status" value="1"/>
</dbReference>
<evidence type="ECO:0000313" key="12">
    <source>
        <dbReference type="Proteomes" id="UP000676428"/>
    </source>
</evidence>
<evidence type="ECO:0000256" key="1">
    <source>
        <dbReference type="ARBA" id="ARBA00011073"/>
    </source>
</evidence>
<dbReference type="Gene3D" id="3.50.30.30">
    <property type="match status" value="1"/>
</dbReference>
<protein>
    <submittedName>
        <fullName evidence="11">S8 family serine peptidase</fullName>
    </submittedName>
</protein>
<dbReference type="SUPFAM" id="SSF52743">
    <property type="entry name" value="Subtilisin-like"/>
    <property type="match status" value="1"/>
</dbReference>
<keyword evidence="2" id="KW-0964">Secreted</keyword>
<keyword evidence="8" id="KW-0732">Signal</keyword>
<keyword evidence="6 7" id="KW-0720">Serine protease</keyword>
<evidence type="ECO:0000256" key="7">
    <source>
        <dbReference type="PROSITE-ProRule" id="PRU01240"/>
    </source>
</evidence>
<feature type="active site" description="Charge relay system" evidence="7">
    <location>
        <position position="429"/>
    </location>
</feature>
<dbReference type="PANTHER" id="PTHR43806">
    <property type="entry name" value="PEPTIDASE S8"/>
    <property type="match status" value="1"/>
</dbReference>
<keyword evidence="5 7" id="KW-0378">Hydrolase</keyword>
<dbReference type="PROSITE" id="PS00137">
    <property type="entry name" value="SUBTILASE_HIS"/>
    <property type="match status" value="1"/>
</dbReference>
<dbReference type="PROSITE" id="PS00138">
    <property type="entry name" value="SUBTILASE_SER"/>
    <property type="match status" value="1"/>
</dbReference>
<feature type="domain" description="PA" evidence="10">
    <location>
        <begin position="335"/>
        <end position="404"/>
    </location>
</feature>
<feature type="domain" description="Peptidase S8/S53" evidence="9">
    <location>
        <begin position="414"/>
        <end position="477"/>
    </location>
</feature>
<evidence type="ECO:0000256" key="5">
    <source>
        <dbReference type="ARBA" id="ARBA00022801"/>
    </source>
</evidence>
<dbReference type="SUPFAM" id="SSF54897">
    <property type="entry name" value="Protease propeptides/inhibitors"/>
    <property type="match status" value="1"/>
</dbReference>
<comment type="similarity">
    <text evidence="1 7">Belongs to the peptidase S8 family.</text>
</comment>
<dbReference type="InterPro" id="IPR036852">
    <property type="entry name" value="Peptidase_S8/S53_dom_sf"/>
</dbReference>
<proteinExistence type="inferred from homology"/>
<dbReference type="InterPro" id="IPR003137">
    <property type="entry name" value="PA_domain"/>
</dbReference>
<dbReference type="EMBL" id="CP074572">
    <property type="protein sequence ID" value="QVK22715.1"/>
    <property type="molecule type" value="Genomic_DNA"/>
</dbReference>
<evidence type="ECO:0000259" key="9">
    <source>
        <dbReference type="Pfam" id="PF00082"/>
    </source>
</evidence>
<dbReference type="PANTHER" id="PTHR43806:SF11">
    <property type="entry name" value="CEREVISIN-RELATED"/>
    <property type="match status" value="1"/>
</dbReference>
<evidence type="ECO:0000256" key="6">
    <source>
        <dbReference type="ARBA" id="ARBA00022825"/>
    </source>
</evidence>
<dbReference type="PRINTS" id="PR00723">
    <property type="entry name" value="SUBTILISIN"/>
</dbReference>
<dbReference type="CDD" id="cd07477">
    <property type="entry name" value="Peptidases_S8_Subtilisin_subset"/>
    <property type="match status" value="1"/>
</dbReference>
<dbReference type="InterPro" id="IPR034202">
    <property type="entry name" value="Subtilisin_Carlsberg-like"/>
</dbReference>